<dbReference type="PROSITE" id="PS00518">
    <property type="entry name" value="ZF_RING_1"/>
    <property type="match status" value="1"/>
</dbReference>
<dbReference type="GO" id="GO:0061630">
    <property type="term" value="F:ubiquitin protein ligase activity"/>
    <property type="evidence" value="ECO:0007669"/>
    <property type="project" value="UniProtKB-EC"/>
</dbReference>
<keyword evidence="4" id="KW-0808">Transferase</keyword>
<dbReference type="InterPro" id="IPR008598">
    <property type="entry name" value="Di19_Zn-bd"/>
</dbReference>
<evidence type="ECO:0000259" key="10">
    <source>
        <dbReference type="PROSITE" id="PS50089"/>
    </source>
</evidence>
<keyword evidence="8" id="KW-0862">Zinc</keyword>
<evidence type="ECO:0000256" key="9">
    <source>
        <dbReference type="PROSITE-ProRule" id="PRU00042"/>
    </source>
</evidence>
<dbReference type="SMART" id="SM00184">
    <property type="entry name" value="RING"/>
    <property type="match status" value="1"/>
</dbReference>
<feature type="domain" description="C2H2-type" evidence="11">
    <location>
        <begin position="140"/>
        <end position="168"/>
    </location>
</feature>
<sequence length="227" mass="25526">MAFSPVAAAGPRDSLGAFICPICLEVFTAPWDTGCGHTFCEACLHRCLSTQQPQCAVCRSPLAARDARRNEAVERTMAEMLAPCSACSEKVRVSDFRAHTSTCAQAQKAQIAFQTPTTTAARYGRRCRSPQSLGPNRFTFMCPYCGTRNLDQDDLLRHCMERHHSDRTRVVCPVCASMPWGDPNYCSSNFIQHLTHRHRFSYDTYVDYQADDDSTLQEVLQRSLQEK</sequence>
<evidence type="ECO:0000256" key="7">
    <source>
        <dbReference type="ARBA" id="ARBA00022786"/>
    </source>
</evidence>
<dbReference type="Pfam" id="PF18574">
    <property type="entry name" value="zf_C2HC_14"/>
    <property type="match status" value="1"/>
</dbReference>
<dbReference type="GO" id="GO:0008270">
    <property type="term" value="F:zinc ion binding"/>
    <property type="evidence" value="ECO:0007669"/>
    <property type="project" value="UniProtKB-KW"/>
</dbReference>
<dbReference type="InterPro" id="IPR051438">
    <property type="entry name" value="RNF_E3_ubiq-protein_ligase"/>
</dbReference>
<evidence type="ECO:0000256" key="8">
    <source>
        <dbReference type="ARBA" id="ARBA00022833"/>
    </source>
</evidence>
<dbReference type="InterPro" id="IPR013083">
    <property type="entry name" value="Znf_RING/FYVE/PHD"/>
</dbReference>
<dbReference type="GO" id="GO:0000209">
    <property type="term" value="P:protein polyubiquitination"/>
    <property type="evidence" value="ECO:0007669"/>
    <property type="project" value="TreeGrafter"/>
</dbReference>
<dbReference type="PROSITE" id="PS50089">
    <property type="entry name" value="ZF_RING_2"/>
    <property type="match status" value="1"/>
</dbReference>
<evidence type="ECO:0000256" key="2">
    <source>
        <dbReference type="ARBA" id="ARBA00004906"/>
    </source>
</evidence>
<dbReference type="InterPro" id="IPR034734">
    <property type="entry name" value="ZF_C2HC_RNF"/>
</dbReference>
<evidence type="ECO:0000256" key="4">
    <source>
        <dbReference type="ARBA" id="ARBA00022679"/>
    </source>
</evidence>
<gene>
    <name evidence="14" type="primary">LOC116952176</name>
</gene>
<feature type="domain" description="RING-type" evidence="10">
    <location>
        <begin position="20"/>
        <end position="59"/>
    </location>
</feature>
<evidence type="ECO:0000259" key="12">
    <source>
        <dbReference type="PROSITE" id="PS51803"/>
    </source>
</evidence>
<evidence type="ECO:0000256" key="6">
    <source>
        <dbReference type="ARBA" id="ARBA00022771"/>
    </source>
</evidence>
<reference evidence="14" key="1">
    <citation type="submission" date="2025-08" db="UniProtKB">
        <authorList>
            <consortium name="RefSeq"/>
        </authorList>
    </citation>
    <scope>IDENTIFICATION</scope>
    <source>
        <tissue evidence="14">Sperm</tissue>
    </source>
</reference>
<dbReference type="Pfam" id="PF13445">
    <property type="entry name" value="zf-RING_UBOX"/>
    <property type="match status" value="1"/>
</dbReference>
<keyword evidence="7" id="KW-0833">Ubl conjugation pathway</keyword>
<dbReference type="AlphaFoldDB" id="A0AAJ7U1Z8"/>
<name>A0AAJ7U1Z8_PETMA</name>
<protein>
    <recommendedName>
        <fullName evidence="3">RING-type E3 ubiquitin transferase</fullName>
        <ecNumber evidence="3">2.3.2.27</ecNumber>
    </recommendedName>
</protein>
<dbReference type="PROSITE" id="PS50157">
    <property type="entry name" value="ZINC_FINGER_C2H2_2"/>
    <property type="match status" value="1"/>
</dbReference>
<dbReference type="RefSeq" id="XP_032827190.1">
    <property type="nucleotide sequence ID" value="XM_032971299.1"/>
</dbReference>
<dbReference type="InterPro" id="IPR001841">
    <property type="entry name" value="Znf_RING"/>
</dbReference>
<dbReference type="SUPFAM" id="SSF57850">
    <property type="entry name" value="RING/U-box"/>
    <property type="match status" value="1"/>
</dbReference>
<keyword evidence="13" id="KW-1185">Reference proteome</keyword>
<evidence type="ECO:0000259" key="11">
    <source>
        <dbReference type="PROSITE" id="PS50157"/>
    </source>
</evidence>
<evidence type="ECO:0000313" key="13">
    <source>
        <dbReference type="Proteomes" id="UP001318040"/>
    </source>
</evidence>
<accession>A0AAJ7U1Z8</accession>
<keyword evidence="6 9" id="KW-0863">Zinc-finger</keyword>
<dbReference type="GO" id="GO:0006511">
    <property type="term" value="P:ubiquitin-dependent protein catabolic process"/>
    <property type="evidence" value="ECO:0007669"/>
    <property type="project" value="TreeGrafter"/>
</dbReference>
<evidence type="ECO:0000256" key="5">
    <source>
        <dbReference type="ARBA" id="ARBA00022723"/>
    </source>
</evidence>
<evidence type="ECO:0000256" key="3">
    <source>
        <dbReference type="ARBA" id="ARBA00012483"/>
    </source>
</evidence>
<dbReference type="PANTHER" id="PTHR46016">
    <property type="entry name" value="ZINC FINGER, RING/FYVE/PHD-TYPE"/>
    <property type="match status" value="1"/>
</dbReference>
<dbReference type="Gene3D" id="3.30.40.10">
    <property type="entry name" value="Zinc/RING finger domain, C3HC4 (zinc finger)"/>
    <property type="match status" value="1"/>
</dbReference>
<dbReference type="Pfam" id="PF05605">
    <property type="entry name" value="zf-Di19"/>
    <property type="match status" value="1"/>
</dbReference>
<keyword evidence="5" id="KW-0479">Metal-binding</keyword>
<evidence type="ECO:0000313" key="14">
    <source>
        <dbReference type="RefSeq" id="XP_032827190.1"/>
    </source>
</evidence>
<feature type="domain" description="C2HC RNF-type" evidence="12">
    <location>
        <begin position="84"/>
        <end position="103"/>
    </location>
</feature>
<proteinExistence type="predicted"/>
<dbReference type="InterPro" id="IPR017907">
    <property type="entry name" value="Znf_RING_CS"/>
</dbReference>
<dbReference type="PANTHER" id="PTHR46016:SF3">
    <property type="entry name" value="E3 UBIQUITIN-PROTEIN LIGASE RNF114"/>
    <property type="match status" value="1"/>
</dbReference>
<dbReference type="GeneID" id="116952176"/>
<dbReference type="PROSITE" id="PS51803">
    <property type="entry name" value="ZF_C2HC_RNF"/>
    <property type="match status" value="1"/>
</dbReference>
<evidence type="ECO:0000256" key="1">
    <source>
        <dbReference type="ARBA" id="ARBA00000900"/>
    </source>
</evidence>
<dbReference type="InterPro" id="IPR027370">
    <property type="entry name" value="Znf-RING_euk"/>
</dbReference>
<dbReference type="EC" id="2.3.2.27" evidence="3"/>
<comment type="pathway">
    <text evidence="2">Protein modification; protein ubiquitination.</text>
</comment>
<organism evidence="13 14">
    <name type="scientific">Petromyzon marinus</name>
    <name type="common">Sea lamprey</name>
    <dbReference type="NCBI Taxonomy" id="7757"/>
    <lineage>
        <taxon>Eukaryota</taxon>
        <taxon>Metazoa</taxon>
        <taxon>Chordata</taxon>
        <taxon>Craniata</taxon>
        <taxon>Vertebrata</taxon>
        <taxon>Cyclostomata</taxon>
        <taxon>Hyperoartia</taxon>
        <taxon>Petromyzontiformes</taxon>
        <taxon>Petromyzontidae</taxon>
        <taxon>Petromyzon</taxon>
    </lineage>
</organism>
<dbReference type="KEGG" id="pmrn:116952176"/>
<comment type="catalytic activity">
    <reaction evidence="1">
        <text>S-ubiquitinyl-[E2 ubiquitin-conjugating enzyme]-L-cysteine + [acceptor protein]-L-lysine = [E2 ubiquitin-conjugating enzyme]-L-cysteine + N(6)-ubiquitinyl-[acceptor protein]-L-lysine.</text>
        <dbReference type="EC" id="2.3.2.27"/>
    </reaction>
</comment>
<dbReference type="InterPro" id="IPR013087">
    <property type="entry name" value="Znf_C2H2_type"/>
</dbReference>
<dbReference type="Proteomes" id="UP001318040">
    <property type="component" value="Chromosome 45"/>
</dbReference>